<dbReference type="SUPFAM" id="SSF52540">
    <property type="entry name" value="P-loop containing nucleoside triphosphate hydrolases"/>
    <property type="match status" value="1"/>
</dbReference>
<evidence type="ECO:0000259" key="5">
    <source>
        <dbReference type="Pfam" id="PF03135"/>
    </source>
</evidence>
<gene>
    <name evidence="6" type="ORF">M2A_3163</name>
</gene>
<dbReference type="PANTHER" id="PTHR30121">
    <property type="entry name" value="UNCHARACTERIZED PROTEIN YJGR-RELATED"/>
    <property type="match status" value="1"/>
</dbReference>
<comment type="caution">
    <text evidence="6">The sequence shown here is derived from an EMBL/GenBank/DDBJ whole genome shotgun (WGS) entry which is preliminary data.</text>
</comment>
<accession>A0A081BF46</accession>
<comment type="similarity">
    <text evidence="1">Belongs to the TrbE/VirB4 family.</text>
</comment>
<dbReference type="InterPro" id="IPR002789">
    <property type="entry name" value="HerA_central"/>
</dbReference>
<dbReference type="eggNOG" id="COG3451">
    <property type="taxonomic scope" value="Bacteria"/>
</dbReference>
<evidence type="ECO:0000256" key="2">
    <source>
        <dbReference type="ARBA" id="ARBA00022741"/>
    </source>
</evidence>
<keyword evidence="3" id="KW-0067">ATP-binding</keyword>
<dbReference type="Pfam" id="PF03135">
    <property type="entry name" value="CagE_TrbE_VirB"/>
    <property type="match status" value="1"/>
</dbReference>
<dbReference type="InterPro" id="IPR051162">
    <property type="entry name" value="T4SS_component"/>
</dbReference>
<feature type="domain" description="Helicase HerA central" evidence="4">
    <location>
        <begin position="454"/>
        <end position="574"/>
    </location>
</feature>
<dbReference type="PANTHER" id="PTHR30121:SF12">
    <property type="entry name" value="TYPE IV SECRETION SYSTEM PROTEIN CAGE"/>
    <property type="match status" value="1"/>
</dbReference>
<evidence type="ECO:0000256" key="3">
    <source>
        <dbReference type="ARBA" id="ARBA00022840"/>
    </source>
</evidence>
<proteinExistence type="inferred from homology"/>
<dbReference type="Gene3D" id="3.40.50.300">
    <property type="entry name" value="P-loop containing nucleotide triphosphate hydrolases"/>
    <property type="match status" value="2"/>
</dbReference>
<dbReference type="STRING" id="1333998.M2A_3163"/>
<name>A0A081BF46_9HYPH</name>
<dbReference type="RefSeq" id="WP_045449498.1">
    <property type="nucleotide sequence ID" value="NZ_BBIO01000023.1"/>
</dbReference>
<dbReference type="EMBL" id="BBIO01000023">
    <property type="protein sequence ID" value="GAK46664.1"/>
    <property type="molecule type" value="Genomic_DNA"/>
</dbReference>
<feature type="domain" description="CagE TrbE VirB component of type IV transporter system central" evidence="5">
    <location>
        <begin position="202"/>
        <end position="390"/>
    </location>
</feature>
<dbReference type="Pfam" id="PF01935">
    <property type="entry name" value="DUF87"/>
    <property type="match status" value="1"/>
</dbReference>
<dbReference type="InterPro" id="IPR018145">
    <property type="entry name" value="CagE_TrbE_VirB_cntrl_dom"/>
</dbReference>
<sequence length="797" mass="87126">MSGPEFASLFDAGVHAKNAGMGTVLAFAGAGAATAGAVALATVESLRDTVFGKTPENSYSDFIPFLRVLPDDKTVECKDGSHFRVFAVTGIAGDGLTADEVQAFWARRKSFLDALNPEPVFVRFVTMRRHFRANLGSEATGSIAAEISSKWAKQFERSFANLHFIVVSVSGYDAKRREALDNVERLVRDRLSEWSPAVQHSGTRAHELERFLYGVVNGRMAGDFHPSEAELAQQVVDCSAIIDRSGAIRLETPFSARHQAMIGIRGWPEATSSSVVSGLMAADAELSVVQIVKPIPSTKAQGELAFRLRQTRAMFGGRFAAEELEEAADRVGGGQSTLLDHQLMVIVEGNSEEEVQRGCGQVMRVLGNHNINAKVETASAERMWWTRVPGLDVLHRPFRLDAENVADLWVMESQADGIGSCDWGEGYVRLMPTSQGSAYRFNFHRGAGEQELGHFLVFGGTGAGKSTLMAFWILGALEAFPDLKAFLFDRNEGFRAYCQVHGFEYVDPALDLSLNPFHLEPSQANLAFLTNWLTLLAGTEGTESQKHIEQAVGMLMQVPTAGRSLKASFEELFPAGSEVKDGLRTWAEGSNAYLFNGAEDSLSFDGKRLVAFDMTDILDSGDRAAAMISYIAYRIRRSDTPHLIMVDEAAPMLENKRFASELLVILREARKKQGVLGLAFQDPGALTASGHAKAFLQNTSKRIFFRNTQAQKADFEEFDLTDSEWQFIKGTSDVAAAYPRAVLIKSDTGSVILNADLSSLGNLLRSLTGGSQASRAVAAAQRKGGEKWLDMFLNDRI</sequence>
<evidence type="ECO:0000256" key="1">
    <source>
        <dbReference type="ARBA" id="ARBA00006512"/>
    </source>
</evidence>
<organism evidence="6 7">
    <name type="scientific">Tepidicaulis marinus</name>
    <dbReference type="NCBI Taxonomy" id="1333998"/>
    <lineage>
        <taxon>Bacteria</taxon>
        <taxon>Pseudomonadati</taxon>
        <taxon>Pseudomonadota</taxon>
        <taxon>Alphaproteobacteria</taxon>
        <taxon>Hyphomicrobiales</taxon>
        <taxon>Parvibaculaceae</taxon>
        <taxon>Tepidicaulis</taxon>
    </lineage>
</organism>
<dbReference type="InterPro" id="IPR027417">
    <property type="entry name" value="P-loop_NTPase"/>
</dbReference>
<evidence type="ECO:0000313" key="7">
    <source>
        <dbReference type="Proteomes" id="UP000028702"/>
    </source>
</evidence>
<evidence type="ECO:0000313" key="6">
    <source>
        <dbReference type="EMBL" id="GAK46664.1"/>
    </source>
</evidence>
<keyword evidence="7" id="KW-1185">Reference proteome</keyword>
<evidence type="ECO:0000259" key="4">
    <source>
        <dbReference type="Pfam" id="PF01935"/>
    </source>
</evidence>
<dbReference type="GO" id="GO:0005524">
    <property type="term" value="F:ATP binding"/>
    <property type="evidence" value="ECO:0007669"/>
    <property type="project" value="UniProtKB-KW"/>
</dbReference>
<keyword evidence="2" id="KW-0547">Nucleotide-binding</keyword>
<dbReference type="AlphaFoldDB" id="A0A081BF46"/>
<reference evidence="6 7" key="1">
    <citation type="submission" date="2014-07" db="EMBL/GenBank/DDBJ databases">
        <title>Tepidicaulis marinum gen. nov., sp. nov., a novel marine bacterium denitrifying nitrate to nitrous oxide strictly under microaerobic conditions.</title>
        <authorList>
            <person name="Takeuchi M."/>
            <person name="Yamagishi T."/>
            <person name="Kamagata Y."/>
            <person name="Oshima K."/>
            <person name="Hattori M."/>
            <person name="Katayama T."/>
            <person name="Hanada S."/>
            <person name="Tamaki H."/>
            <person name="Marumo K."/>
            <person name="Maeda H."/>
            <person name="Nedachi M."/>
            <person name="Iwasaki W."/>
            <person name="Suwa Y."/>
            <person name="Sakata S."/>
        </authorList>
    </citation>
    <scope>NUCLEOTIDE SEQUENCE [LARGE SCALE GENOMIC DNA]</scope>
    <source>
        <strain evidence="6 7">MA2</strain>
    </source>
</reference>
<protein>
    <submittedName>
        <fullName evidence="6">Type IV secretion system protein B4, putative</fullName>
    </submittedName>
</protein>
<dbReference type="Proteomes" id="UP000028702">
    <property type="component" value="Unassembled WGS sequence"/>
</dbReference>